<keyword evidence="1" id="KW-0812">Transmembrane</keyword>
<keyword evidence="1" id="KW-0472">Membrane</keyword>
<organism evidence="2 3">
    <name type="scientific">Lactobacillus melliventris</name>
    <dbReference type="NCBI Taxonomy" id="1218507"/>
    <lineage>
        <taxon>Bacteria</taxon>
        <taxon>Bacillati</taxon>
        <taxon>Bacillota</taxon>
        <taxon>Bacilli</taxon>
        <taxon>Lactobacillales</taxon>
        <taxon>Lactobacillaceae</taxon>
        <taxon>Lactobacillus</taxon>
    </lineage>
</organism>
<dbReference type="RefSeq" id="WP_110446842.1">
    <property type="nucleotide sequence ID" value="NZ_QGLG01000003.1"/>
</dbReference>
<feature type="transmembrane region" description="Helical" evidence="1">
    <location>
        <begin position="12"/>
        <end position="36"/>
    </location>
</feature>
<feature type="transmembrane region" description="Helical" evidence="1">
    <location>
        <begin position="42"/>
        <end position="61"/>
    </location>
</feature>
<reference evidence="2 3" key="1">
    <citation type="submission" date="2018-05" db="EMBL/GenBank/DDBJ databases">
        <title>Reference genomes for bee gut microbiota database.</title>
        <authorList>
            <person name="Ellegaard K.M."/>
        </authorList>
    </citation>
    <scope>NUCLEOTIDE SEQUENCE [LARGE SCALE GENOMIC DNA]</scope>
    <source>
        <strain evidence="2 3">ESL0184</strain>
    </source>
</reference>
<evidence type="ECO:0000313" key="3">
    <source>
        <dbReference type="Proteomes" id="UP000247698"/>
    </source>
</evidence>
<protein>
    <submittedName>
        <fullName evidence="2">Uncharacterized protein</fullName>
    </submittedName>
</protein>
<accession>A0ABX5MYE8</accession>
<feature type="transmembrane region" description="Helical" evidence="1">
    <location>
        <begin position="73"/>
        <end position="96"/>
    </location>
</feature>
<keyword evidence="3" id="KW-1185">Reference proteome</keyword>
<keyword evidence="1" id="KW-1133">Transmembrane helix</keyword>
<proteinExistence type="predicted"/>
<gene>
    <name evidence="2" type="ORF">DK873_09850</name>
</gene>
<evidence type="ECO:0000313" key="2">
    <source>
        <dbReference type="EMBL" id="PXY82511.1"/>
    </source>
</evidence>
<name>A0ABX5MYE8_9LACO</name>
<comment type="caution">
    <text evidence="2">The sequence shown here is derived from an EMBL/GenBank/DDBJ whole genome shotgun (WGS) entry which is preliminary data.</text>
</comment>
<dbReference type="Proteomes" id="UP000247698">
    <property type="component" value="Unassembled WGS sequence"/>
</dbReference>
<sequence length="97" mass="10838">MHNTKEKSINHYTGTITFFFIALLTSFNSGFFPYSITGRLCAILWLVTFSLLIFAFEYLINHINVENKGIAKAAVNSSIWLLAALVLVLFSVFTAAV</sequence>
<dbReference type="EMBL" id="QGLG01000003">
    <property type="protein sequence ID" value="PXY82511.1"/>
    <property type="molecule type" value="Genomic_DNA"/>
</dbReference>
<evidence type="ECO:0000256" key="1">
    <source>
        <dbReference type="SAM" id="Phobius"/>
    </source>
</evidence>